<dbReference type="Proteomes" id="UP000030832">
    <property type="component" value="Unassembled WGS sequence"/>
</dbReference>
<dbReference type="STRING" id="333138.LQ50_20185"/>
<accession>A0A0B0IG36</accession>
<evidence type="ECO:0000256" key="1">
    <source>
        <dbReference type="ARBA" id="ARBA00004651"/>
    </source>
</evidence>
<keyword evidence="7 8" id="KW-0472">Membrane</keyword>
<dbReference type="EMBL" id="JRJU01000034">
    <property type="protein sequence ID" value="KHF38636.1"/>
    <property type="molecule type" value="Genomic_DNA"/>
</dbReference>
<keyword evidence="11" id="KW-1185">Reference proteome</keyword>
<feature type="transmembrane region" description="Helical" evidence="8">
    <location>
        <begin position="153"/>
        <end position="171"/>
    </location>
</feature>
<evidence type="ECO:0000256" key="8">
    <source>
        <dbReference type="SAM" id="Phobius"/>
    </source>
</evidence>
<feature type="transmembrane region" description="Helical" evidence="8">
    <location>
        <begin position="335"/>
        <end position="354"/>
    </location>
</feature>
<sequence>MCLGHTFTHWYPATFYILLPFITLQYGLSVSQAGLLVTIMYVVKAIAGILIGAITDMTNKKNLLMLMSLTLAGLPFLFLGFANAYWMIVILVIIMGIGNEMWHPASFSTLSSLYPKQRGYVFGVHGMSANLGDLLAPLVIGSILAVVSWQEVIHFNIIPAVVVGLVIAFMLRKTNVTSNKGLKKENNEKLTFTEYIAGFKDLIKNRAVLLIALASGTRSMTQLGLMTFLPIFLLLELGYSPFLVGLFITIMQGGGLIAAPLMGKLSDNVGRRKIIFSGTIVTSILIVAVVFIKIDWLLISTLALLGFFLYSLRPVMQAWIMGSTKESMSGTTTSLLFTTQGVLASLIPLIGGIIADTFGIMFTFYFIALIILLGNVVLAFVPKTAAD</sequence>
<dbReference type="GO" id="GO:0005886">
    <property type="term" value="C:plasma membrane"/>
    <property type="evidence" value="ECO:0007669"/>
    <property type="project" value="UniProtKB-SubCell"/>
</dbReference>
<dbReference type="InterPro" id="IPR001958">
    <property type="entry name" value="Tet-R_TetA/multi-R_MdtG-like"/>
</dbReference>
<evidence type="ECO:0000256" key="4">
    <source>
        <dbReference type="ARBA" id="ARBA00022475"/>
    </source>
</evidence>
<comment type="similarity">
    <text evidence="2">Belongs to the major facilitator superfamily. TCR/Tet family.</text>
</comment>
<dbReference type="PRINTS" id="PR01035">
    <property type="entry name" value="TCRTETA"/>
</dbReference>
<name>A0A0B0IG36_9BACI</name>
<evidence type="ECO:0000256" key="5">
    <source>
        <dbReference type="ARBA" id="ARBA00022692"/>
    </source>
</evidence>
<evidence type="ECO:0000256" key="7">
    <source>
        <dbReference type="ARBA" id="ARBA00023136"/>
    </source>
</evidence>
<feature type="domain" description="Major facilitator superfamily (MFS) profile" evidence="9">
    <location>
        <begin position="1"/>
        <end position="386"/>
    </location>
</feature>
<gene>
    <name evidence="10" type="ORF">LQ50_20185</name>
</gene>
<dbReference type="InterPro" id="IPR011701">
    <property type="entry name" value="MFS"/>
</dbReference>
<dbReference type="InterPro" id="IPR036259">
    <property type="entry name" value="MFS_trans_sf"/>
</dbReference>
<dbReference type="Gene3D" id="1.20.1250.20">
    <property type="entry name" value="MFS general substrate transporter like domains"/>
    <property type="match status" value="2"/>
</dbReference>
<dbReference type="GO" id="GO:0022857">
    <property type="term" value="F:transmembrane transporter activity"/>
    <property type="evidence" value="ECO:0007669"/>
    <property type="project" value="InterPro"/>
</dbReference>
<keyword evidence="3" id="KW-0813">Transport</keyword>
<feature type="transmembrane region" description="Helical" evidence="8">
    <location>
        <begin position="239"/>
        <end position="262"/>
    </location>
</feature>
<dbReference type="SUPFAM" id="SSF103473">
    <property type="entry name" value="MFS general substrate transporter"/>
    <property type="match status" value="1"/>
</dbReference>
<dbReference type="InterPro" id="IPR050171">
    <property type="entry name" value="MFS_Transporters"/>
</dbReference>
<evidence type="ECO:0000256" key="3">
    <source>
        <dbReference type="ARBA" id="ARBA00022448"/>
    </source>
</evidence>
<feature type="transmembrane region" description="Helical" evidence="8">
    <location>
        <begin position="298"/>
        <end position="315"/>
    </location>
</feature>
<dbReference type="PROSITE" id="PS00216">
    <property type="entry name" value="SUGAR_TRANSPORT_1"/>
    <property type="match status" value="1"/>
</dbReference>
<feature type="transmembrane region" description="Helical" evidence="8">
    <location>
        <begin position="7"/>
        <end position="28"/>
    </location>
</feature>
<dbReference type="InterPro" id="IPR005829">
    <property type="entry name" value="Sugar_transporter_CS"/>
</dbReference>
<comment type="subcellular location">
    <subcellularLocation>
        <location evidence="1">Cell membrane</location>
        <topology evidence="1">Multi-pass membrane protein</topology>
    </subcellularLocation>
</comment>
<organism evidence="10 11">
    <name type="scientific">Halalkalibacter okhensis</name>
    <dbReference type="NCBI Taxonomy" id="333138"/>
    <lineage>
        <taxon>Bacteria</taxon>
        <taxon>Bacillati</taxon>
        <taxon>Bacillota</taxon>
        <taxon>Bacilli</taxon>
        <taxon>Bacillales</taxon>
        <taxon>Bacillaceae</taxon>
        <taxon>Halalkalibacter</taxon>
    </lineage>
</organism>
<feature type="transmembrane region" description="Helical" evidence="8">
    <location>
        <begin position="274"/>
        <end position="292"/>
    </location>
</feature>
<evidence type="ECO:0000313" key="11">
    <source>
        <dbReference type="Proteomes" id="UP000030832"/>
    </source>
</evidence>
<dbReference type="PROSITE" id="PS50850">
    <property type="entry name" value="MFS"/>
    <property type="match status" value="1"/>
</dbReference>
<comment type="caution">
    <text evidence="10">The sequence shown here is derived from an EMBL/GenBank/DDBJ whole genome shotgun (WGS) entry which is preliminary data.</text>
</comment>
<dbReference type="PANTHER" id="PTHR23517:SF3">
    <property type="entry name" value="INTEGRAL MEMBRANE TRANSPORT PROTEIN"/>
    <property type="match status" value="1"/>
</dbReference>
<feature type="transmembrane region" description="Helical" evidence="8">
    <location>
        <begin position="207"/>
        <end position="233"/>
    </location>
</feature>
<dbReference type="AlphaFoldDB" id="A0A0B0IG36"/>
<evidence type="ECO:0000256" key="6">
    <source>
        <dbReference type="ARBA" id="ARBA00022989"/>
    </source>
</evidence>
<proteinExistence type="inferred from homology"/>
<feature type="transmembrane region" description="Helical" evidence="8">
    <location>
        <begin position="360"/>
        <end position="381"/>
    </location>
</feature>
<protein>
    <recommendedName>
        <fullName evidence="9">Major facilitator superfamily (MFS) profile domain-containing protein</fullName>
    </recommendedName>
</protein>
<dbReference type="Pfam" id="PF07690">
    <property type="entry name" value="MFS_1"/>
    <property type="match status" value="1"/>
</dbReference>
<feature type="transmembrane region" description="Helical" evidence="8">
    <location>
        <begin position="34"/>
        <end position="55"/>
    </location>
</feature>
<keyword evidence="5 8" id="KW-0812">Transmembrane</keyword>
<dbReference type="eggNOG" id="COG2223">
    <property type="taxonomic scope" value="Bacteria"/>
</dbReference>
<evidence type="ECO:0000259" key="9">
    <source>
        <dbReference type="PROSITE" id="PS50850"/>
    </source>
</evidence>
<reference evidence="10 11" key="1">
    <citation type="submission" date="2014-09" db="EMBL/GenBank/DDBJ databases">
        <title>Genome sequencing and annotation of Bacillus Okhensis strain Kh10-101T.</title>
        <authorList>
            <person name="Prakash J.S."/>
        </authorList>
    </citation>
    <scope>NUCLEOTIDE SEQUENCE [LARGE SCALE GENOMIC DNA]</scope>
    <source>
        <strain evidence="11">Kh10-101T</strain>
    </source>
</reference>
<evidence type="ECO:0000256" key="2">
    <source>
        <dbReference type="ARBA" id="ARBA00007520"/>
    </source>
</evidence>
<dbReference type="InterPro" id="IPR020846">
    <property type="entry name" value="MFS_dom"/>
</dbReference>
<dbReference type="PANTHER" id="PTHR23517">
    <property type="entry name" value="RESISTANCE PROTEIN MDTM, PUTATIVE-RELATED-RELATED"/>
    <property type="match status" value="1"/>
</dbReference>
<keyword evidence="6 8" id="KW-1133">Transmembrane helix</keyword>
<keyword evidence="4" id="KW-1003">Cell membrane</keyword>
<evidence type="ECO:0000313" key="10">
    <source>
        <dbReference type="EMBL" id="KHF38636.1"/>
    </source>
</evidence>
<feature type="transmembrane region" description="Helical" evidence="8">
    <location>
        <begin position="84"/>
        <end position="102"/>
    </location>
</feature>